<reference evidence="4 5" key="1">
    <citation type="submission" date="2017-04" db="EMBL/GenBank/DDBJ databases">
        <title>Genome Sequence of the Model Brown-Rot Fungus Postia placenta SB12.</title>
        <authorList>
            <consortium name="DOE Joint Genome Institute"/>
            <person name="Gaskell J."/>
            <person name="Kersten P."/>
            <person name="Larrondo L.F."/>
            <person name="Canessa P."/>
            <person name="Martinez D."/>
            <person name="Hibbett D."/>
            <person name="Schmoll M."/>
            <person name="Kubicek C.P."/>
            <person name="Martinez A.T."/>
            <person name="Yadav J."/>
            <person name="Master E."/>
            <person name="Magnuson J.K."/>
            <person name="James T."/>
            <person name="Yaver D."/>
            <person name="Berka R."/>
            <person name="Labutti K."/>
            <person name="Lipzen A."/>
            <person name="Aerts A."/>
            <person name="Barry K."/>
            <person name="Henrissat B."/>
            <person name="Blanchette R."/>
            <person name="Grigoriev I."/>
            <person name="Cullen D."/>
        </authorList>
    </citation>
    <scope>NUCLEOTIDE SEQUENCE [LARGE SCALE GENOMIC DNA]</scope>
    <source>
        <strain evidence="4 5">MAD-698-R-SB12</strain>
    </source>
</reference>
<protein>
    <recommendedName>
        <fullName evidence="6">NAD-binding protein</fullName>
    </recommendedName>
</protein>
<accession>A0A1X6MTJ8</accession>
<dbReference type="OrthoDB" id="498125at2759"/>
<evidence type="ECO:0000256" key="3">
    <source>
        <dbReference type="RuleBase" id="RU000363"/>
    </source>
</evidence>
<dbReference type="GO" id="GO:0048038">
    <property type="term" value="F:quinone binding"/>
    <property type="evidence" value="ECO:0007669"/>
    <property type="project" value="TreeGrafter"/>
</dbReference>
<name>A0A1X6MTJ8_9APHY</name>
<dbReference type="PANTHER" id="PTHR42760">
    <property type="entry name" value="SHORT-CHAIN DEHYDROGENASES/REDUCTASES FAMILY MEMBER"/>
    <property type="match status" value="1"/>
</dbReference>
<gene>
    <name evidence="4" type="ORF">POSPLADRAFT_1171948</name>
</gene>
<dbReference type="EMBL" id="KZ110601">
    <property type="protein sequence ID" value="OSX59714.1"/>
    <property type="molecule type" value="Genomic_DNA"/>
</dbReference>
<dbReference type="FunFam" id="3.40.50.720:FF:000084">
    <property type="entry name" value="Short-chain dehydrogenase reductase"/>
    <property type="match status" value="1"/>
</dbReference>
<keyword evidence="5" id="KW-1185">Reference proteome</keyword>
<dbReference type="InterPro" id="IPR020904">
    <property type="entry name" value="Sc_DH/Rdtase_CS"/>
</dbReference>
<dbReference type="STRING" id="670580.A0A1X6MTJ8"/>
<evidence type="ECO:0000313" key="4">
    <source>
        <dbReference type="EMBL" id="OSX59714.1"/>
    </source>
</evidence>
<dbReference type="InterPro" id="IPR036291">
    <property type="entry name" value="NAD(P)-bd_dom_sf"/>
</dbReference>
<dbReference type="PROSITE" id="PS00061">
    <property type="entry name" value="ADH_SHORT"/>
    <property type="match status" value="1"/>
</dbReference>
<proteinExistence type="inferred from homology"/>
<dbReference type="InterPro" id="IPR002347">
    <property type="entry name" value="SDR_fam"/>
</dbReference>
<dbReference type="AlphaFoldDB" id="A0A1X6MTJ8"/>
<dbReference type="RefSeq" id="XP_024336508.1">
    <property type="nucleotide sequence ID" value="XM_024488159.1"/>
</dbReference>
<dbReference type="PRINTS" id="PR00080">
    <property type="entry name" value="SDRFAMILY"/>
</dbReference>
<dbReference type="GO" id="GO:0016616">
    <property type="term" value="F:oxidoreductase activity, acting on the CH-OH group of donors, NAD or NADP as acceptor"/>
    <property type="evidence" value="ECO:0007669"/>
    <property type="project" value="TreeGrafter"/>
</dbReference>
<dbReference type="Gene3D" id="3.40.50.720">
    <property type="entry name" value="NAD(P)-binding Rossmann-like Domain"/>
    <property type="match status" value="1"/>
</dbReference>
<dbReference type="SUPFAM" id="SSF51735">
    <property type="entry name" value="NAD(P)-binding Rossmann-fold domains"/>
    <property type="match status" value="1"/>
</dbReference>
<organism evidence="4 5">
    <name type="scientific">Postia placenta MAD-698-R-SB12</name>
    <dbReference type="NCBI Taxonomy" id="670580"/>
    <lineage>
        <taxon>Eukaryota</taxon>
        <taxon>Fungi</taxon>
        <taxon>Dikarya</taxon>
        <taxon>Basidiomycota</taxon>
        <taxon>Agaricomycotina</taxon>
        <taxon>Agaricomycetes</taxon>
        <taxon>Polyporales</taxon>
        <taxon>Adustoporiaceae</taxon>
        <taxon>Rhodonia</taxon>
    </lineage>
</organism>
<dbReference type="Pfam" id="PF00106">
    <property type="entry name" value="adh_short"/>
    <property type="match status" value="1"/>
</dbReference>
<dbReference type="Proteomes" id="UP000194127">
    <property type="component" value="Unassembled WGS sequence"/>
</dbReference>
<dbReference type="GO" id="GO:0006633">
    <property type="term" value="P:fatty acid biosynthetic process"/>
    <property type="evidence" value="ECO:0007669"/>
    <property type="project" value="TreeGrafter"/>
</dbReference>
<evidence type="ECO:0000256" key="2">
    <source>
        <dbReference type="ARBA" id="ARBA00022857"/>
    </source>
</evidence>
<comment type="similarity">
    <text evidence="1 3">Belongs to the short-chain dehydrogenases/reductases (SDR) family.</text>
</comment>
<evidence type="ECO:0008006" key="6">
    <source>
        <dbReference type="Google" id="ProtNLM"/>
    </source>
</evidence>
<dbReference type="PANTHER" id="PTHR42760:SF121">
    <property type="entry name" value="3-OXOACYL-(ACYL-CARRIER-PROTEIN) REDUCTASE"/>
    <property type="match status" value="1"/>
</dbReference>
<dbReference type="GeneID" id="36333108"/>
<sequence length="251" mass="26205">MEQAQPSRVAVITGAAQGIGRSIALRLAEDGLDVAVNDLASKINELTEVVSQIQARGGRALAVPGDVSLEGDVEAMVATVVQCLGGLDVMVANAGILVSPLKPLVETSSESWDATISVNLRGAMLCYKYAAMEMIKQGRGGRIIGASSICGKQGMSWLSAYSASKFAIRGLTHSAAAELAQHNITVNTYSPGCIETTMTANPDVEKTLNLTADTPRAKPEVIASLVSYLVKPEAYFITGQTIMANGGSTMD</sequence>
<evidence type="ECO:0000256" key="1">
    <source>
        <dbReference type="ARBA" id="ARBA00006484"/>
    </source>
</evidence>
<dbReference type="PRINTS" id="PR00081">
    <property type="entry name" value="GDHRDH"/>
</dbReference>
<evidence type="ECO:0000313" key="5">
    <source>
        <dbReference type="Proteomes" id="UP000194127"/>
    </source>
</evidence>
<keyword evidence="2" id="KW-0521">NADP</keyword>